<protein>
    <submittedName>
        <fullName evidence="1">Uncharacterized protein</fullName>
    </submittedName>
</protein>
<dbReference type="AlphaFoldDB" id="A0A162LVL6"/>
<reference evidence="1 2" key="1">
    <citation type="submission" date="2016-03" db="EMBL/GenBank/DDBJ databases">
        <title>Draft genome sequence of Paenibacillus antarcticus CECT 5836.</title>
        <authorList>
            <person name="Shin S.-K."/>
            <person name="Yi H."/>
        </authorList>
    </citation>
    <scope>NUCLEOTIDE SEQUENCE [LARGE SCALE GENOMIC DNA]</scope>
    <source>
        <strain evidence="1 2">CECT 5836</strain>
    </source>
</reference>
<sequence length="274" mass="32287">MLSLAVVIVLGGFLIIPDEEAQPSITDEIFSYSGYTRVIEKQEYDFYEYLAQREMDDISDSKLLAQNTKELAQTANAQFYLGNKLGLHEPYSFENMQVQMKLENARRKISQEKGQAIYGPESFDIYRYYQYVFSNLEVDIIDYIARHADESMDKKARLYFEENKDKYDHPEQIVYLITENGEEEEHTIDWRQLSSLEKADSELAQFLREGGEYQQFSYNFGSIKRNVKIHSVTYMKTDFEHQKNLIVSDFLRSGYYKELLKEVEMNNPIVFAEK</sequence>
<dbReference type="EMBL" id="LVJI01000054">
    <property type="protein sequence ID" value="OAB40407.1"/>
    <property type="molecule type" value="Genomic_DNA"/>
</dbReference>
<dbReference type="Proteomes" id="UP000077355">
    <property type="component" value="Unassembled WGS sequence"/>
</dbReference>
<accession>A0A162LVL6</accession>
<organism evidence="1 2">
    <name type="scientific">Paenibacillus antarcticus</name>
    <dbReference type="NCBI Taxonomy" id="253703"/>
    <lineage>
        <taxon>Bacteria</taxon>
        <taxon>Bacillati</taxon>
        <taxon>Bacillota</taxon>
        <taxon>Bacilli</taxon>
        <taxon>Bacillales</taxon>
        <taxon>Paenibacillaceae</taxon>
        <taxon>Paenibacillus</taxon>
    </lineage>
</organism>
<evidence type="ECO:0000313" key="2">
    <source>
        <dbReference type="Proteomes" id="UP000077355"/>
    </source>
</evidence>
<name>A0A162LVL6_9BACL</name>
<gene>
    <name evidence="1" type="ORF">PBAT_24215</name>
</gene>
<comment type="caution">
    <text evidence="1">The sequence shown here is derived from an EMBL/GenBank/DDBJ whole genome shotgun (WGS) entry which is preliminary data.</text>
</comment>
<keyword evidence="2" id="KW-1185">Reference proteome</keyword>
<evidence type="ECO:0000313" key="1">
    <source>
        <dbReference type="EMBL" id="OAB40407.1"/>
    </source>
</evidence>
<proteinExistence type="predicted"/>